<dbReference type="EMBL" id="JBHSQI010000005">
    <property type="protein sequence ID" value="MFC6153980.1"/>
    <property type="molecule type" value="Genomic_DNA"/>
</dbReference>
<proteinExistence type="predicted"/>
<evidence type="ECO:0000256" key="1">
    <source>
        <dbReference type="ARBA" id="ARBA00023125"/>
    </source>
</evidence>
<organism evidence="5 6">
    <name type="scientific">Nocardioides yefusunii</name>
    <dbReference type="NCBI Taxonomy" id="2500546"/>
    <lineage>
        <taxon>Bacteria</taxon>
        <taxon>Bacillati</taxon>
        <taxon>Actinomycetota</taxon>
        <taxon>Actinomycetes</taxon>
        <taxon>Propionibacteriales</taxon>
        <taxon>Nocardioidaceae</taxon>
        <taxon>Nocardioides</taxon>
    </lineage>
</organism>
<evidence type="ECO:0000259" key="4">
    <source>
        <dbReference type="Pfam" id="PF23359"/>
    </source>
</evidence>
<feature type="domain" description="Lsr2 DNA-binding" evidence="4">
    <location>
        <begin position="75"/>
        <end position="110"/>
    </location>
</feature>
<evidence type="ECO:0000313" key="5">
    <source>
        <dbReference type="EMBL" id="MFC6153980.1"/>
    </source>
</evidence>
<accession>A0ABW1R1L0</accession>
<dbReference type="InterPro" id="IPR042261">
    <property type="entry name" value="Lsr2-like_dimerization"/>
</dbReference>
<comment type="caution">
    <text evidence="5">The sequence shown here is derived from an EMBL/GenBank/DDBJ whole genome shotgun (WGS) entry which is preliminary data.</text>
</comment>
<dbReference type="InterPro" id="IPR055370">
    <property type="entry name" value="Lsr2_DNA-bd"/>
</dbReference>
<dbReference type="Gene3D" id="3.30.60.230">
    <property type="entry name" value="Lsr2, dimerization domain"/>
    <property type="match status" value="1"/>
</dbReference>
<evidence type="ECO:0000259" key="3">
    <source>
        <dbReference type="Pfam" id="PF11774"/>
    </source>
</evidence>
<reference evidence="6" key="1">
    <citation type="journal article" date="2019" name="Int. J. Syst. Evol. Microbiol.">
        <title>The Global Catalogue of Microorganisms (GCM) 10K type strain sequencing project: providing services to taxonomists for standard genome sequencing and annotation.</title>
        <authorList>
            <consortium name="The Broad Institute Genomics Platform"/>
            <consortium name="The Broad Institute Genome Sequencing Center for Infectious Disease"/>
            <person name="Wu L."/>
            <person name="Ma J."/>
        </authorList>
    </citation>
    <scope>NUCLEOTIDE SEQUENCE [LARGE SCALE GENOMIC DNA]</scope>
    <source>
        <strain evidence="6">DFY28</strain>
    </source>
</reference>
<dbReference type="InterPro" id="IPR024412">
    <property type="entry name" value="Lsr2_dim_dom"/>
</dbReference>
<dbReference type="RefSeq" id="WP_128221806.1">
    <property type="nucleotide sequence ID" value="NZ_CP034929.1"/>
</dbReference>
<dbReference type="Gene3D" id="4.10.320.10">
    <property type="entry name" value="E3-binding domain"/>
    <property type="match status" value="1"/>
</dbReference>
<keyword evidence="1" id="KW-0238">DNA-binding</keyword>
<evidence type="ECO:0000256" key="2">
    <source>
        <dbReference type="SAM" id="MobiDB-lite"/>
    </source>
</evidence>
<protein>
    <submittedName>
        <fullName evidence="5">Lsr2 family protein</fullName>
    </submittedName>
</protein>
<feature type="domain" description="Lsr2 dimerization" evidence="3">
    <location>
        <begin position="1"/>
        <end position="57"/>
    </location>
</feature>
<name>A0ABW1R1L0_9ACTN</name>
<dbReference type="Proteomes" id="UP001596098">
    <property type="component" value="Unassembled WGS sequence"/>
</dbReference>
<gene>
    <name evidence="5" type="ORF">ACFPWU_09955</name>
</gene>
<sequence>MAQKVTIVLVDDIDGGEATQTVSFGLDGTSYEIDLNDDNAELLREAIAPFVGHARKVTGAPAKRGGSKKSAASNDGPTPKEIRAWAIANGHELSERGRVPEEIRAAYEAAH</sequence>
<keyword evidence="6" id="KW-1185">Reference proteome</keyword>
<evidence type="ECO:0000313" key="6">
    <source>
        <dbReference type="Proteomes" id="UP001596098"/>
    </source>
</evidence>
<feature type="region of interest" description="Disordered" evidence="2">
    <location>
        <begin position="55"/>
        <end position="79"/>
    </location>
</feature>
<dbReference type="Pfam" id="PF11774">
    <property type="entry name" value="Lsr2"/>
    <property type="match status" value="1"/>
</dbReference>
<dbReference type="InterPro" id="IPR036625">
    <property type="entry name" value="E3-bd_dom_sf"/>
</dbReference>
<dbReference type="Pfam" id="PF23359">
    <property type="entry name" value="Lsr2_DNA-bd"/>
    <property type="match status" value="1"/>
</dbReference>